<sequence>DLCGRGQPLRPDAVPPDRAQRAAAAGAVPGAVAQLRPRPAVRDAAGDRAAGVRPRGHPLRPGQQLRPAVRVGRVELRPDAGRRPAAVPGRAGDLDQGRLRHVARAVRRPRVAEVPAGVAGPVAGPDGPGLRGHLLQPPARPGHPARGDDGRAGHRGPLRPGAVRRHLLVLGRADPAGGRDPAGAGHAAADPPAVVLDAQPLDRGRRPARHAGRRGRRLHRVLAAGPGAAHRPLPQRRAGRLPGRHRRRDGPRHAHRGPAGPGPRARRAGRPARPVAGPAGAGLGAAGRADDLPGHRGEQHPAAGGQPRRAGRPRAVRGRAGRDRPVRAGLRHRPLGGLQHRV</sequence>
<evidence type="ECO:0000256" key="1">
    <source>
        <dbReference type="SAM" id="MobiDB-lite"/>
    </source>
</evidence>
<gene>
    <name evidence="2" type="ORF">AVDCRST_MAG41-1610</name>
</gene>
<feature type="region of interest" description="Disordered" evidence="1">
    <location>
        <begin position="117"/>
        <end position="160"/>
    </location>
</feature>
<dbReference type="AlphaFoldDB" id="A0A6J4I9U4"/>
<reference evidence="2" key="1">
    <citation type="submission" date="2020-02" db="EMBL/GenBank/DDBJ databases">
        <authorList>
            <person name="Meier V. D."/>
        </authorList>
    </citation>
    <scope>NUCLEOTIDE SEQUENCE</scope>
    <source>
        <strain evidence="2">AVDCRST_MAG41</strain>
    </source>
</reference>
<feature type="region of interest" description="Disordered" evidence="1">
    <location>
        <begin position="173"/>
        <end position="342"/>
    </location>
</feature>
<feature type="compositionally biased region" description="Low complexity" evidence="1">
    <location>
        <begin position="173"/>
        <end position="198"/>
    </location>
</feature>
<feature type="compositionally biased region" description="Basic residues" evidence="1">
    <location>
        <begin position="206"/>
        <end position="220"/>
    </location>
</feature>
<feature type="compositionally biased region" description="Basic residues" evidence="1">
    <location>
        <begin position="329"/>
        <end position="342"/>
    </location>
</feature>
<feature type="compositionally biased region" description="Basic residues" evidence="1">
    <location>
        <begin position="233"/>
        <end position="256"/>
    </location>
</feature>
<evidence type="ECO:0000313" key="2">
    <source>
        <dbReference type="EMBL" id="CAA9244353.1"/>
    </source>
</evidence>
<dbReference type="EMBL" id="CADCTP010000148">
    <property type="protein sequence ID" value="CAA9244353.1"/>
    <property type="molecule type" value="Genomic_DNA"/>
</dbReference>
<protein>
    <submittedName>
        <fullName evidence="2">L-glyceraldehyde 3-phosphate reductase</fullName>
    </submittedName>
</protein>
<name>A0A6J4I9U4_9ACTN</name>
<feature type="compositionally biased region" description="Basic and acidic residues" evidence="1">
    <location>
        <begin position="288"/>
        <end position="299"/>
    </location>
</feature>
<feature type="compositionally biased region" description="Low complexity" evidence="1">
    <location>
        <begin position="21"/>
        <end position="38"/>
    </location>
</feature>
<feature type="non-terminal residue" evidence="2">
    <location>
        <position position="1"/>
    </location>
</feature>
<accession>A0A6J4I9U4</accession>
<feature type="non-terminal residue" evidence="2">
    <location>
        <position position="342"/>
    </location>
</feature>
<feature type="compositionally biased region" description="Basic residues" evidence="1">
    <location>
        <begin position="309"/>
        <end position="319"/>
    </location>
</feature>
<proteinExistence type="predicted"/>
<organism evidence="2">
    <name type="scientific">uncultured Mycobacteriales bacterium</name>
    <dbReference type="NCBI Taxonomy" id="581187"/>
    <lineage>
        <taxon>Bacteria</taxon>
        <taxon>Bacillati</taxon>
        <taxon>Actinomycetota</taxon>
        <taxon>Actinomycetes</taxon>
        <taxon>Mycobacteriales</taxon>
        <taxon>environmental samples</taxon>
    </lineage>
</organism>
<feature type="region of interest" description="Disordered" evidence="1">
    <location>
        <begin position="1"/>
        <end position="68"/>
    </location>
</feature>